<dbReference type="Pfam" id="PF01596">
    <property type="entry name" value="Methyltransf_3"/>
    <property type="match status" value="1"/>
</dbReference>
<evidence type="ECO:0000256" key="3">
    <source>
        <dbReference type="ARBA" id="ARBA00022691"/>
    </source>
</evidence>
<protein>
    <recommendedName>
        <fullName evidence="7">Caffeoyl-CoA O-methyltransferase</fullName>
    </recommendedName>
</protein>
<evidence type="ECO:0000256" key="2">
    <source>
        <dbReference type="ARBA" id="ARBA00022679"/>
    </source>
</evidence>
<dbReference type="InterPro" id="IPR029063">
    <property type="entry name" value="SAM-dependent_MTases_sf"/>
</dbReference>
<dbReference type="SUPFAM" id="SSF53335">
    <property type="entry name" value="S-adenosyl-L-methionine-dependent methyltransferases"/>
    <property type="match status" value="1"/>
</dbReference>
<evidence type="ECO:0000313" key="5">
    <source>
        <dbReference type="EMBL" id="CAH3179823.1"/>
    </source>
</evidence>
<evidence type="ECO:0000256" key="4">
    <source>
        <dbReference type="ARBA" id="ARBA00023453"/>
    </source>
</evidence>
<dbReference type="InterPro" id="IPR002935">
    <property type="entry name" value="SAM_O-MeTrfase"/>
</dbReference>
<gene>
    <name evidence="5" type="ORF">PEVE_00012578</name>
</gene>
<keyword evidence="2" id="KW-0808">Transferase</keyword>
<comment type="caution">
    <text evidence="5">The sequence shown here is derived from an EMBL/GenBank/DDBJ whole genome shotgun (WGS) entry which is preliminary data.</text>
</comment>
<dbReference type="Gene3D" id="3.40.50.150">
    <property type="entry name" value="Vaccinia Virus protein VP39"/>
    <property type="match status" value="1"/>
</dbReference>
<dbReference type="Proteomes" id="UP001159427">
    <property type="component" value="Unassembled WGS sequence"/>
</dbReference>
<keyword evidence="3" id="KW-0949">S-adenosyl-L-methionine</keyword>
<accession>A0ABN8RP08</accession>
<evidence type="ECO:0000313" key="6">
    <source>
        <dbReference type="Proteomes" id="UP001159427"/>
    </source>
</evidence>
<reference evidence="5 6" key="1">
    <citation type="submission" date="2022-05" db="EMBL/GenBank/DDBJ databases">
        <authorList>
            <consortium name="Genoscope - CEA"/>
            <person name="William W."/>
        </authorList>
    </citation>
    <scope>NUCLEOTIDE SEQUENCE [LARGE SCALE GENOMIC DNA]</scope>
</reference>
<dbReference type="EMBL" id="CALNXI010001927">
    <property type="protein sequence ID" value="CAH3179823.1"/>
    <property type="molecule type" value="Genomic_DNA"/>
</dbReference>
<feature type="non-terminal residue" evidence="5">
    <location>
        <position position="1"/>
    </location>
</feature>
<keyword evidence="6" id="KW-1185">Reference proteome</keyword>
<keyword evidence="1" id="KW-0489">Methyltransferase</keyword>
<dbReference type="PANTHER" id="PTHR10509:SF14">
    <property type="entry name" value="CAFFEOYL-COA O-METHYLTRANSFERASE 3-RELATED"/>
    <property type="match status" value="1"/>
</dbReference>
<dbReference type="PANTHER" id="PTHR10509">
    <property type="entry name" value="O-METHYLTRANSFERASE-RELATED"/>
    <property type="match status" value="1"/>
</dbReference>
<evidence type="ECO:0008006" key="7">
    <source>
        <dbReference type="Google" id="ProtNLM"/>
    </source>
</evidence>
<dbReference type="InterPro" id="IPR050362">
    <property type="entry name" value="Cation-dep_OMT"/>
</dbReference>
<dbReference type="PROSITE" id="PS51682">
    <property type="entry name" value="SAM_OMT_I"/>
    <property type="match status" value="1"/>
</dbReference>
<proteinExistence type="inferred from homology"/>
<evidence type="ECO:0000256" key="1">
    <source>
        <dbReference type="ARBA" id="ARBA00022603"/>
    </source>
</evidence>
<name>A0ABN8RP08_9CNID</name>
<sequence length="124" mass="14432">DELIANGEQETFDMVYIDADKWNYPIYYDKCMELVRKGGLILLDDTLWEGFVCDPKISRDGRTWEVEPLNYQRDSIELYQYHLRSIYERVAVHIHALNKKIANDPRVTVNILPIGSGLTIATKL</sequence>
<organism evidence="5 6">
    <name type="scientific">Porites evermanni</name>
    <dbReference type="NCBI Taxonomy" id="104178"/>
    <lineage>
        <taxon>Eukaryota</taxon>
        <taxon>Metazoa</taxon>
        <taxon>Cnidaria</taxon>
        <taxon>Anthozoa</taxon>
        <taxon>Hexacorallia</taxon>
        <taxon>Scleractinia</taxon>
        <taxon>Fungiina</taxon>
        <taxon>Poritidae</taxon>
        <taxon>Porites</taxon>
    </lineage>
</organism>
<comment type="similarity">
    <text evidence="4">Belongs to the class I-like SAM-binding methyltransferase superfamily. Cation-dependent O-methyltransferase family.</text>
</comment>